<evidence type="ECO:0000256" key="9">
    <source>
        <dbReference type="ARBA" id="ARBA00023315"/>
    </source>
</evidence>
<keyword evidence="8" id="KW-0450">Lipoyl</keyword>
<name>A0A2T9JNH7_9CAUL</name>
<dbReference type="PANTHER" id="PTHR43416:SF5">
    <property type="entry name" value="DIHYDROLIPOYLLYSINE-RESIDUE SUCCINYLTRANSFERASE COMPONENT OF 2-OXOGLUTARATE DEHYDROGENASE COMPLEX, MITOCHONDRIAL"/>
    <property type="match status" value="1"/>
</dbReference>
<dbReference type="NCBIfam" id="NF004309">
    <property type="entry name" value="PRK05704.1"/>
    <property type="match status" value="1"/>
</dbReference>
<dbReference type="GO" id="GO:0006099">
    <property type="term" value="P:tricarboxylic acid cycle"/>
    <property type="evidence" value="ECO:0007669"/>
    <property type="project" value="UniProtKB-UniRule"/>
</dbReference>
<dbReference type="Pfam" id="PF00198">
    <property type="entry name" value="2-oxoacid_dh"/>
    <property type="match status" value="1"/>
</dbReference>
<feature type="region of interest" description="Disordered" evidence="12">
    <location>
        <begin position="1"/>
        <end position="26"/>
    </location>
</feature>
<dbReference type="InterPro" id="IPR050537">
    <property type="entry name" value="2-oxoacid_dehydrogenase"/>
</dbReference>
<protein>
    <recommendedName>
        <fullName evidence="11">Dihydrolipoyllysine-residue succinyltransferase</fullName>
        <ecNumber evidence="11">2.3.1.61</ecNumber>
    </recommendedName>
</protein>
<dbReference type="SUPFAM" id="SSF52777">
    <property type="entry name" value="CoA-dependent acyltransferases"/>
    <property type="match status" value="1"/>
</dbReference>
<dbReference type="SUPFAM" id="SSF47005">
    <property type="entry name" value="Peripheral subunit-binding domain of 2-oxo acid dehydrogenase complex"/>
    <property type="match status" value="1"/>
</dbReference>
<evidence type="ECO:0000256" key="3">
    <source>
        <dbReference type="ARBA" id="ARBA00005145"/>
    </source>
</evidence>
<evidence type="ECO:0000256" key="4">
    <source>
        <dbReference type="ARBA" id="ARBA00007317"/>
    </source>
</evidence>
<dbReference type="Pfam" id="PF02817">
    <property type="entry name" value="E3_binding"/>
    <property type="match status" value="1"/>
</dbReference>
<evidence type="ECO:0000313" key="14">
    <source>
        <dbReference type="EMBL" id="PVM85244.1"/>
    </source>
</evidence>
<evidence type="ECO:0000256" key="5">
    <source>
        <dbReference type="ARBA" id="ARBA00011666"/>
    </source>
</evidence>
<evidence type="ECO:0000256" key="7">
    <source>
        <dbReference type="ARBA" id="ARBA00022679"/>
    </source>
</evidence>
<proteinExistence type="inferred from homology"/>
<feature type="domain" description="Peripheral subunit-binding (PSBD)" evidence="13">
    <location>
        <begin position="22"/>
        <end position="59"/>
    </location>
</feature>
<comment type="subunit">
    <text evidence="5">Forms a 24-polypeptide structural core with octahedral symmetry. Part of the 2-oxoglutarate dehydrogenase (OGDH) complex composed of E1 (2-oxoglutarate dehydrogenase), E2 (dihydrolipoamide succinyltransferase) and E3 (dihydrolipoamide dehydrogenase); the complex contains multiple copies of the three enzymatic components (E1, E2 and E3).</text>
</comment>
<dbReference type="RefSeq" id="WP_109102251.1">
    <property type="nucleotide sequence ID" value="NZ_QDKQ01000061.1"/>
</dbReference>
<dbReference type="InterPro" id="IPR004167">
    <property type="entry name" value="PSBD"/>
</dbReference>
<evidence type="ECO:0000256" key="6">
    <source>
        <dbReference type="ARBA" id="ARBA00022532"/>
    </source>
</evidence>
<feature type="non-terminal residue" evidence="14">
    <location>
        <position position="1"/>
    </location>
</feature>
<gene>
    <name evidence="14" type="ORF">DDF67_18110</name>
</gene>
<sequence length="311" mass="32666">ATAPAAAPAPAAAAPAAPAAAPVSPAPARISAENGLDLSKVAGTGKDGRVTKGDALAALEARASAPAPAAAPAAPRALHEREERVKMTRLRQTIARRLKEAQNTAAMLTTFNEVDMSAVMALRAQYKDVFEKRHGVKLGFMSFFTKAVVAALKAIPDVNAEIDGQDVIYKNHYDIGVAVGTDKGLVVPVVRDADVLNLAEIEKTIGDLGKKARTGGLAIEDMQGGTFTITNGGIYGSLMSTPILNAPQSGILGMHAIKERAMVINGKIEIRPMMYLALSYDHRVVDGAGAVTFLVKVKEALEDPQRLLLDL</sequence>
<reference evidence="14 15" key="1">
    <citation type="submission" date="2018-04" db="EMBL/GenBank/DDBJ databases">
        <title>The genome sequence of Caulobacter sp. 744.</title>
        <authorList>
            <person name="Gao J."/>
            <person name="Sun J."/>
        </authorList>
    </citation>
    <scope>NUCLEOTIDE SEQUENCE [LARGE SCALE GENOMIC DNA]</scope>
    <source>
        <strain evidence="14 15">774</strain>
    </source>
</reference>
<dbReference type="AlphaFoldDB" id="A0A2T9JNH7"/>
<dbReference type="InterPro" id="IPR023213">
    <property type="entry name" value="CAT-like_dom_sf"/>
</dbReference>
<dbReference type="EMBL" id="QDKQ01000061">
    <property type="protein sequence ID" value="PVM85244.1"/>
    <property type="molecule type" value="Genomic_DNA"/>
</dbReference>
<evidence type="ECO:0000256" key="12">
    <source>
        <dbReference type="SAM" id="MobiDB-lite"/>
    </source>
</evidence>
<evidence type="ECO:0000256" key="10">
    <source>
        <dbReference type="ARBA" id="ARBA00052761"/>
    </source>
</evidence>
<dbReference type="InterPro" id="IPR001078">
    <property type="entry name" value="2-oxoacid_DH_actylTfrase"/>
</dbReference>
<organism evidence="14 15">
    <name type="scientific">Caulobacter endophyticus</name>
    <dbReference type="NCBI Taxonomy" id="2172652"/>
    <lineage>
        <taxon>Bacteria</taxon>
        <taxon>Pseudomonadati</taxon>
        <taxon>Pseudomonadota</taxon>
        <taxon>Alphaproteobacteria</taxon>
        <taxon>Caulobacterales</taxon>
        <taxon>Caulobacteraceae</taxon>
        <taxon>Caulobacter</taxon>
    </lineage>
</organism>
<evidence type="ECO:0000259" key="13">
    <source>
        <dbReference type="PROSITE" id="PS51826"/>
    </source>
</evidence>
<keyword evidence="15" id="KW-1185">Reference proteome</keyword>
<dbReference type="GO" id="GO:0004149">
    <property type="term" value="F:dihydrolipoyllysine-residue succinyltransferase activity"/>
    <property type="evidence" value="ECO:0007669"/>
    <property type="project" value="UniProtKB-UniRule"/>
</dbReference>
<dbReference type="EC" id="2.3.1.61" evidence="11"/>
<comment type="catalytic activity">
    <reaction evidence="10">
        <text>N(6)-[(R)-dihydrolipoyl]-L-lysyl-[protein] + succinyl-CoA = N(6)-[(R)-S(8)-succinyldihydrolipoyl]-L-lysyl-[protein] + CoA</text>
        <dbReference type="Rhea" id="RHEA:15213"/>
        <dbReference type="Rhea" id="RHEA-COMP:10475"/>
        <dbReference type="Rhea" id="RHEA-COMP:20092"/>
        <dbReference type="ChEBI" id="CHEBI:57287"/>
        <dbReference type="ChEBI" id="CHEBI:57292"/>
        <dbReference type="ChEBI" id="CHEBI:83100"/>
        <dbReference type="ChEBI" id="CHEBI:83120"/>
        <dbReference type="EC" id="2.3.1.61"/>
    </reaction>
</comment>
<evidence type="ECO:0000256" key="8">
    <source>
        <dbReference type="ARBA" id="ARBA00022823"/>
    </source>
</evidence>
<comment type="pathway">
    <text evidence="3">Amino-acid degradation; L-lysine degradation via saccharopine pathway; glutaryl-CoA from L-lysine: step 6/6.</text>
</comment>
<dbReference type="PANTHER" id="PTHR43416">
    <property type="entry name" value="DIHYDROLIPOYLLYSINE-RESIDUE SUCCINYLTRANSFERASE COMPONENT OF 2-OXOGLUTARATE DEHYDROGENASE COMPLEX, MITOCHONDRIAL-RELATED"/>
    <property type="match status" value="1"/>
</dbReference>
<evidence type="ECO:0000256" key="11">
    <source>
        <dbReference type="NCBIfam" id="TIGR01347"/>
    </source>
</evidence>
<keyword evidence="7 14" id="KW-0808">Transferase</keyword>
<dbReference type="FunFam" id="3.30.559.10:FF:000007">
    <property type="entry name" value="Dihydrolipoamide acetyltransferase component of pyruvate dehydrogenase complex"/>
    <property type="match status" value="1"/>
</dbReference>
<keyword evidence="6" id="KW-0816">Tricarboxylic acid cycle</keyword>
<dbReference type="InterPro" id="IPR006255">
    <property type="entry name" value="SucB"/>
</dbReference>
<accession>A0A2T9JNH7</accession>
<comment type="cofactor">
    <cofactor evidence="1">
        <name>(R)-lipoate</name>
        <dbReference type="ChEBI" id="CHEBI:83088"/>
    </cofactor>
</comment>
<dbReference type="NCBIfam" id="TIGR01347">
    <property type="entry name" value="sucB"/>
    <property type="match status" value="1"/>
</dbReference>
<dbReference type="OrthoDB" id="9805770at2"/>
<dbReference type="GO" id="GO:0005829">
    <property type="term" value="C:cytosol"/>
    <property type="evidence" value="ECO:0007669"/>
    <property type="project" value="TreeGrafter"/>
</dbReference>
<evidence type="ECO:0000313" key="15">
    <source>
        <dbReference type="Proteomes" id="UP000245073"/>
    </source>
</evidence>
<dbReference type="PROSITE" id="PS51826">
    <property type="entry name" value="PSBD"/>
    <property type="match status" value="1"/>
</dbReference>
<dbReference type="Gene3D" id="4.10.320.10">
    <property type="entry name" value="E3-binding domain"/>
    <property type="match status" value="1"/>
</dbReference>
<dbReference type="Gene3D" id="3.30.559.10">
    <property type="entry name" value="Chloramphenicol acetyltransferase-like domain"/>
    <property type="match status" value="1"/>
</dbReference>
<dbReference type="GO" id="GO:0045252">
    <property type="term" value="C:oxoglutarate dehydrogenase complex"/>
    <property type="evidence" value="ECO:0007669"/>
    <property type="project" value="UniProtKB-UniRule"/>
</dbReference>
<comment type="similarity">
    <text evidence="4">Belongs to the 2-oxoacid dehydrogenase family.</text>
</comment>
<dbReference type="GO" id="GO:0006554">
    <property type="term" value="P:lysine catabolic process"/>
    <property type="evidence" value="ECO:0007669"/>
    <property type="project" value="UniProtKB-UniRule"/>
</dbReference>
<dbReference type="Proteomes" id="UP000245073">
    <property type="component" value="Unassembled WGS sequence"/>
</dbReference>
<dbReference type="InterPro" id="IPR036625">
    <property type="entry name" value="E3-bd_dom_sf"/>
</dbReference>
<keyword evidence="9" id="KW-0012">Acyltransferase</keyword>
<comment type="caution">
    <text evidence="14">The sequence shown here is derived from an EMBL/GenBank/DDBJ whole genome shotgun (WGS) entry which is preliminary data.</text>
</comment>
<comment type="function">
    <text evidence="2">E2 component of the 2-oxoglutarate dehydrogenase (OGDH) complex which catalyzes the second step in the conversion of 2-oxoglutarate to succinyl-CoA and CO(2).</text>
</comment>
<evidence type="ECO:0000256" key="1">
    <source>
        <dbReference type="ARBA" id="ARBA00001938"/>
    </source>
</evidence>
<evidence type="ECO:0000256" key="2">
    <source>
        <dbReference type="ARBA" id="ARBA00004052"/>
    </source>
</evidence>